<dbReference type="EMBL" id="JALLPB020000453">
    <property type="protein sequence ID" value="KAL3808972.1"/>
    <property type="molecule type" value="Genomic_DNA"/>
</dbReference>
<evidence type="ECO:0000259" key="7">
    <source>
        <dbReference type="PROSITE" id="PS51847"/>
    </source>
</evidence>
<evidence type="ECO:0000256" key="2">
    <source>
        <dbReference type="ARBA" id="ARBA00022448"/>
    </source>
</evidence>
<dbReference type="GO" id="GO:0008289">
    <property type="term" value="F:lipid binding"/>
    <property type="evidence" value="ECO:0007669"/>
    <property type="project" value="UniProtKB-KW"/>
</dbReference>
<evidence type="ECO:0000256" key="1">
    <source>
        <dbReference type="ARBA" id="ARBA00004370"/>
    </source>
</evidence>
<dbReference type="PROSITE" id="PS51847">
    <property type="entry name" value="SMP"/>
    <property type="match status" value="1"/>
</dbReference>
<comment type="subcellular location">
    <subcellularLocation>
        <location evidence="1">Membrane</location>
    </subcellularLocation>
</comment>
<reference evidence="8 9" key="1">
    <citation type="submission" date="2024-10" db="EMBL/GenBank/DDBJ databases">
        <title>Updated reference genomes for cyclostephanoid diatoms.</title>
        <authorList>
            <person name="Roberts W.R."/>
            <person name="Alverson A.J."/>
        </authorList>
    </citation>
    <scope>NUCLEOTIDE SEQUENCE [LARGE SCALE GENOMIC DNA]</scope>
    <source>
        <strain evidence="8 9">AJA228-03</strain>
    </source>
</reference>
<dbReference type="AlphaFoldDB" id="A0ABD3R9B1"/>
<protein>
    <recommendedName>
        <fullName evidence="7">SMP-LTD domain-containing protein</fullName>
    </recommendedName>
</protein>
<keyword evidence="6" id="KW-0812">Transmembrane</keyword>
<dbReference type="PANTHER" id="PTHR10774:SF190">
    <property type="entry name" value="C2 CALCIUM_LIPID-BINDING ENDONUCLEASE_EXONUCLEASE_PHOSPHATASE-RELATED"/>
    <property type="match status" value="1"/>
</dbReference>
<dbReference type="InterPro" id="IPR031468">
    <property type="entry name" value="SMP_LBD"/>
</dbReference>
<evidence type="ECO:0000256" key="4">
    <source>
        <dbReference type="ARBA" id="ARBA00023121"/>
    </source>
</evidence>
<comment type="caution">
    <text evidence="8">The sequence shown here is derived from an EMBL/GenBank/DDBJ whole genome shotgun (WGS) entry which is preliminary data.</text>
</comment>
<dbReference type="CDD" id="cd21669">
    <property type="entry name" value="SMP_SF"/>
    <property type="match status" value="1"/>
</dbReference>
<keyword evidence="9" id="KW-1185">Reference proteome</keyword>
<keyword evidence="2" id="KW-0813">Transport</keyword>
<name>A0ABD3R9B1_9STRA</name>
<keyword evidence="4" id="KW-0446">Lipid-binding</keyword>
<sequence length="660" mass="72800">MITEQWHLVTHDRVIKRVHEGDINMLTTQITTTTEASSGERRRRRTTRRMRMSPGRGIRATMTKTTTTTTIVVVVVVVVVILPLLAPAVSFQLHPLPSSLPSSPRLRIRRRRSVANDHGTSTSSFSSSSLDAAAAASAWLFTPDRTSSVLAERSADVISEAANVVTEAAIEYASVALPTIVASSQTIIYRAPFVSLAISFLLGGLFFSTLAAIVTGVIALGRENTRRAREVLLIVLRRNWSVVMISLQFTMDVLRGKEKMSGFKNRFPAALQALKDGVAEVKRVFTESVDAIKRETQMYSAAIGLPGLIPIQYIFDRIFPSMLTAPFEGAVEDALLQTARDNPQIQKLVLRKFTMGGVAPRLLEARLFDLGDRDMAFDLEMSWKSEARADIDMRVSTFGTKIPITIQNIRFDGPVRLILVGLRREEPGWEALLISLPRPPQIGFDLKVAGGLITQIPWLQSYFAKMLDRSIADEVLWPRRVVVSAPSPFKAKPLLNPMQIMSLMRDDPLLRMERELMASIPDDFRSSLESSPSPDGLPQFDIRQVNGDASTRGHGGEDLNGIGRVDDDGEGDRGLLGRLRLWKRRGSSTTTKVAAVEADAVQLMAEYLRQESNSVGGSAKMPAMVLVGNPDEGRTIAQRAMRELLLPRSMLSFVGREGGL</sequence>
<keyword evidence="6" id="KW-1133">Transmembrane helix</keyword>
<evidence type="ECO:0000256" key="6">
    <source>
        <dbReference type="SAM" id="Phobius"/>
    </source>
</evidence>
<organism evidence="8 9">
    <name type="scientific">Cyclostephanos tholiformis</name>
    <dbReference type="NCBI Taxonomy" id="382380"/>
    <lineage>
        <taxon>Eukaryota</taxon>
        <taxon>Sar</taxon>
        <taxon>Stramenopiles</taxon>
        <taxon>Ochrophyta</taxon>
        <taxon>Bacillariophyta</taxon>
        <taxon>Coscinodiscophyceae</taxon>
        <taxon>Thalassiosirophycidae</taxon>
        <taxon>Stephanodiscales</taxon>
        <taxon>Stephanodiscaceae</taxon>
        <taxon>Cyclostephanos</taxon>
    </lineage>
</organism>
<evidence type="ECO:0000256" key="3">
    <source>
        <dbReference type="ARBA" id="ARBA00023055"/>
    </source>
</evidence>
<dbReference type="GO" id="GO:0006869">
    <property type="term" value="P:lipid transport"/>
    <property type="evidence" value="ECO:0007669"/>
    <property type="project" value="UniProtKB-KW"/>
</dbReference>
<proteinExistence type="predicted"/>
<evidence type="ECO:0000313" key="8">
    <source>
        <dbReference type="EMBL" id="KAL3808972.1"/>
    </source>
</evidence>
<dbReference type="PANTHER" id="PTHR10774">
    <property type="entry name" value="EXTENDED SYNAPTOTAGMIN-RELATED"/>
    <property type="match status" value="1"/>
</dbReference>
<evidence type="ECO:0000313" key="9">
    <source>
        <dbReference type="Proteomes" id="UP001530377"/>
    </source>
</evidence>
<accession>A0ABD3R9B1</accession>
<feature type="transmembrane region" description="Helical" evidence="6">
    <location>
        <begin position="193"/>
        <end position="219"/>
    </location>
</feature>
<dbReference type="GO" id="GO:0016020">
    <property type="term" value="C:membrane"/>
    <property type="evidence" value="ECO:0007669"/>
    <property type="project" value="UniProtKB-SubCell"/>
</dbReference>
<keyword evidence="3" id="KW-0445">Lipid transport</keyword>
<keyword evidence="5 6" id="KW-0472">Membrane</keyword>
<dbReference type="InterPro" id="IPR045050">
    <property type="entry name" value="Synaptotagmin_plant"/>
</dbReference>
<feature type="transmembrane region" description="Helical" evidence="6">
    <location>
        <begin position="71"/>
        <end position="93"/>
    </location>
</feature>
<feature type="domain" description="SMP-LTD" evidence="7">
    <location>
        <begin position="309"/>
        <end position="486"/>
    </location>
</feature>
<dbReference type="Proteomes" id="UP001530377">
    <property type="component" value="Unassembled WGS sequence"/>
</dbReference>
<gene>
    <name evidence="8" type="ORF">ACHAXA_005164</name>
</gene>
<evidence type="ECO:0000256" key="5">
    <source>
        <dbReference type="ARBA" id="ARBA00023136"/>
    </source>
</evidence>